<comment type="caution">
    <text evidence="11">The sequence shown here is derived from an EMBL/GenBank/DDBJ whole genome shotgun (WGS) entry which is preliminary data.</text>
</comment>
<feature type="domain" description="ABC transporter" evidence="10">
    <location>
        <begin position="1"/>
        <end position="235"/>
    </location>
</feature>
<evidence type="ECO:0000256" key="3">
    <source>
        <dbReference type="ARBA" id="ARBA00022475"/>
    </source>
</evidence>
<dbReference type="FunFam" id="3.40.50.300:FF:000134">
    <property type="entry name" value="Iron-enterobactin ABC transporter ATP-binding protein"/>
    <property type="match status" value="1"/>
</dbReference>
<evidence type="ECO:0000259" key="10">
    <source>
        <dbReference type="PROSITE" id="PS50893"/>
    </source>
</evidence>
<proteinExistence type="predicted"/>
<keyword evidence="2" id="KW-0813">Transport</keyword>
<dbReference type="PANTHER" id="PTHR42771">
    <property type="entry name" value="IRON(3+)-HYDROXAMATE IMPORT ATP-BINDING PROTEIN FHUC"/>
    <property type="match status" value="1"/>
</dbReference>
<evidence type="ECO:0000256" key="1">
    <source>
        <dbReference type="ARBA" id="ARBA00004202"/>
    </source>
</evidence>
<gene>
    <name evidence="11" type="ORF">A7979_04975</name>
</gene>
<protein>
    <submittedName>
        <fullName evidence="11">ABC transporter</fullName>
    </submittedName>
</protein>
<evidence type="ECO:0000256" key="8">
    <source>
        <dbReference type="ARBA" id="ARBA00023065"/>
    </source>
</evidence>
<dbReference type="InterPro" id="IPR003593">
    <property type="entry name" value="AAA+_ATPase"/>
</dbReference>
<dbReference type="SMART" id="SM00382">
    <property type="entry name" value="AAA"/>
    <property type="match status" value="1"/>
</dbReference>
<dbReference type="AlphaFoldDB" id="A0A1Y1RNC3"/>
<evidence type="ECO:0000256" key="9">
    <source>
        <dbReference type="ARBA" id="ARBA00023136"/>
    </source>
</evidence>
<name>A0A1Y1RNC3_9MICC</name>
<dbReference type="Pfam" id="PF00005">
    <property type="entry name" value="ABC_tran"/>
    <property type="match status" value="1"/>
</dbReference>
<organism evidence="11 12">
    <name type="scientific">Rothia nasimurium</name>
    <dbReference type="NCBI Taxonomy" id="85336"/>
    <lineage>
        <taxon>Bacteria</taxon>
        <taxon>Bacillati</taxon>
        <taxon>Actinomycetota</taxon>
        <taxon>Actinomycetes</taxon>
        <taxon>Micrococcales</taxon>
        <taxon>Micrococcaceae</taxon>
        <taxon>Rothia</taxon>
    </lineage>
</organism>
<dbReference type="GO" id="GO:0006826">
    <property type="term" value="P:iron ion transport"/>
    <property type="evidence" value="ECO:0007669"/>
    <property type="project" value="UniProtKB-KW"/>
</dbReference>
<dbReference type="GO" id="GO:0005524">
    <property type="term" value="F:ATP binding"/>
    <property type="evidence" value="ECO:0007669"/>
    <property type="project" value="UniProtKB-KW"/>
</dbReference>
<keyword evidence="5" id="KW-0547">Nucleotide-binding</keyword>
<evidence type="ECO:0000313" key="12">
    <source>
        <dbReference type="Proteomes" id="UP000192359"/>
    </source>
</evidence>
<evidence type="ECO:0000256" key="2">
    <source>
        <dbReference type="ARBA" id="ARBA00022448"/>
    </source>
</evidence>
<evidence type="ECO:0000313" key="11">
    <source>
        <dbReference type="EMBL" id="ORC16119.1"/>
    </source>
</evidence>
<accession>A0A1Y1RNC3</accession>
<dbReference type="Gene3D" id="3.40.50.300">
    <property type="entry name" value="P-loop containing nucleotide triphosphate hydrolases"/>
    <property type="match status" value="1"/>
</dbReference>
<dbReference type="CDD" id="cd03214">
    <property type="entry name" value="ABC_Iron-Siderophores_B12_Hemin"/>
    <property type="match status" value="1"/>
</dbReference>
<comment type="subcellular location">
    <subcellularLocation>
        <location evidence="1">Cell membrane</location>
        <topology evidence="1">Peripheral membrane protein</topology>
    </subcellularLocation>
</comment>
<evidence type="ECO:0000256" key="5">
    <source>
        <dbReference type="ARBA" id="ARBA00022741"/>
    </source>
</evidence>
<keyword evidence="12" id="KW-1185">Reference proteome</keyword>
<keyword evidence="4" id="KW-0410">Iron transport</keyword>
<dbReference type="InterPro" id="IPR003439">
    <property type="entry name" value="ABC_transporter-like_ATP-bd"/>
</dbReference>
<dbReference type="PROSITE" id="PS00211">
    <property type="entry name" value="ABC_TRANSPORTER_1"/>
    <property type="match status" value="1"/>
</dbReference>
<dbReference type="GO" id="GO:0005886">
    <property type="term" value="C:plasma membrane"/>
    <property type="evidence" value="ECO:0007669"/>
    <property type="project" value="UniProtKB-SubCell"/>
</dbReference>
<keyword evidence="9" id="KW-0472">Membrane</keyword>
<dbReference type="PANTHER" id="PTHR42771:SF2">
    <property type="entry name" value="IRON(3+)-HYDROXAMATE IMPORT ATP-BINDING PROTEIN FHUC"/>
    <property type="match status" value="1"/>
</dbReference>
<keyword evidence="8" id="KW-0406">Ion transport</keyword>
<dbReference type="InterPro" id="IPR051535">
    <property type="entry name" value="Siderophore_ABC-ATPase"/>
</dbReference>
<evidence type="ECO:0000256" key="6">
    <source>
        <dbReference type="ARBA" id="ARBA00022840"/>
    </source>
</evidence>
<dbReference type="Proteomes" id="UP000192359">
    <property type="component" value="Unassembled WGS sequence"/>
</dbReference>
<evidence type="ECO:0000256" key="7">
    <source>
        <dbReference type="ARBA" id="ARBA00023004"/>
    </source>
</evidence>
<dbReference type="SUPFAM" id="SSF52540">
    <property type="entry name" value="P-loop containing nucleoside triphosphate hydrolases"/>
    <property type="match status" value="1"/>
</dbReference>
<dbReference type="EMBL" id="LXWF01000041">
    <property type="protein sequence ID" value="ORC16119.1"/>
    <property type="molecule type" value="Genomic_DNA"/>
</dbReference>
<dbReference type="InterPro" id="IPR017871">
    <property type="entry name" value="ABC_transporter-like_CS"/>
</dbReference>
<keyword evidence="3" id="KW-1003">Cell membrane</keyword>
<dbReference type="PROSITE" id="PS50893">
    <property type="entry name" value="ABC_TRANSPORTER_2"/>
    <property type="match status" value="1"/>
</dbReference>
<sequence>MNNVTLAYDQRVISKGLTLRVPAQEFTVIVGANACGKSTLLKSLARIIRPTEGTITLDQRDLHSLKSKEVARSVGFLSQNAIAPEKMVVRDLVARGRAPHQSIIRQWSSADYVAVEKAMELTKIAELQHRHIDELSGGQQQRVWIAMVLAQDTETILLDEPTTFLDLRHQIEILELCKKLHREENRTIVAVLHDLNQAARYATHLIAMNDGAVLAQGSAHDVVTEDTVEKVFGLRTRIIEDPVSGTPLVIPLESGSYSTSPASSNT</sequence>
<dbReference type="GO" id="GO:0016887">
    <property type="term" value="F:ATP hydrolysis activity"/>
    <property type="evidence" value="ECO:0007669"/>
    <property type="project" value="InterPro"/>
</dbReference>
<evidence type="ECO:0000256" key="4">
    <source>
        <dbReference type="ARBA" id="ARBA00022496"/>
    </source>
</evidence>
<keyword evidence="6" id="KW-0067">ATP-binding</keyword>
<reference evidence="11 12" key="1">
    <citation type="submission" date="2016-05" db="EMBL/GenBank/DDBJ databases">
        <title>Draft genome sequence of a porcine commensal Rothia nasimurium.</title>
        <authorList>
            <person name="Gaiser R.A."/>
            <person name="Van Baarlen P."/>
            <person name="Wells J.M."/>
        </authorList>
    </citation>
    <scope>NUCLEOTIDE SEQUENCE [LARGE SCALE GENOMIC DNA]</scope>
    <source>
        <strain evidence="11 12">PT-32</strain>
    </source>
</reference>
<keyword evidence="7" id="KW-0408">Iron</keyword>
<dbReference type="InterPro" id="IPR027417">
    <property type="entry name" value="P-loop_NTPase"/>
</dbReference>